<proteinExistence type="predicted"/>
<gene>
    <name evidence="1" type="ORF">H4R21_001783</name>
</gene>
<dbReference type="EMBL" id="JANBUN010000396">
    <property type="protein sequence ID" value="KAJ2804089.1"/>
    <property type="molecule type" value="Genomic_DNA"/>
</dbReference>
<dbReference type="Proteomes" id="UP001140087">
    <property type="component" value="Unassembled WGS sequence"/>
</dbReference>
<name>A0ACC1LAN3_9FUNG</name>
<organism evidence="1 2">
    <name type="scientific">Coemansia helicoidea</name>
    <dbReference type="NCBI Taxonomy" id="1286919"/>
    <lineage>
        <taxon>Eukaryota</taxon>
        <taxon>Fungi</taxon>
        <taxon>Fungi incertae sedis</taxon>
        <taxon>Zoopagomycota</taxon>
        <taxon>Kickxellomycotina</taxon>
        <taxon>Kickxellomycetes</taxon>
        <taxon>Kickxellales</taxon>
        <taxon>Kickxellaceae</taxon>
        <taxon>Coemansia</taxon>
    </lineage>
</organism>
<keyword evidence="2" id="KW-1185">Reference proteome</keyword>
<evidence type="ECO:0000313" key="2">
    <source>
        <dbReference type="Proteomes" id="UP001140087"/>
    </source>
</evidence>
<reference evidence="1" key="1">
    <citation type="submission" date="2022-07" db="EMBL/GenBank/DDBJ databases">
        <title>Phylogenomic reconstructions and comparative analyses of Kickxellomycotina fungi.</title>
        <authorList>
            <person name="Reynolds N.K."/>
            <person name="Stajich J.E."/>
            <person name="Barry K."/>
            <person name="Grigoriev I.V."/>
            <person name="Crous P."/>
            <person name="Smith M.E."/>
        </authorList>
    </citation>
    <scope>NUCLEOTIDE SEQUENCE</scope>
    <source>
        <strain evidence="1">BCRC 34780</strain>
    </source>
</reference>
<protein>
    <submittedName>
        <fullName evidence="1">Uncharacterized protein</fullName>
    </submittedName>
</protein>
<evidence type="ECO:0000313" key="1">
    <source>
        <dbReference type="EMBL" id="KAJ2804089.1"/>
    </source>
</evidence>
<sequence length="219" mass="22205">MHRRGEGGDVMSIMAAIAAKNAPLPQGTVTVTTTIVGRPPELGDLKNIMKAIQVIGKQNNGGDGKTKTVTVTKTLSFDPANPGALSSIIASIRGNSDQLMIRSSSTPKPTADAPTPTASDADAGGNRSCGSSRMTFGSLVIDISDPGACGQAQQTGDTIIMTGDIVGTAGSPNPTPTQDGSRPDPAPTPIHARPIMGEMGYGALAKPTGNPLVCSKKSL</sequence>
<comment type="caution">
    <text evidence="1">The sequence shown here is derived from an EMBL/GenBank/DDBJ whole genome shotgun (WGS) entry which is preliminary data.</text>
</comment>
<accession>A0ACC1LAN3</accession>